<keyword evidence="1" id="KW-0732">Signal</keyword>
<feature type="signal peptide" evidence="1">
    <location>
        <begin position="1"/>
        <end position="23"/>
    </location>
</feature>
<keyword evidence="3" id="KW-1185">Reference proteome</keyword>
<evidence type="ECO:0000256" key="1">
    <source>
        <dbReference type="SAM" id="SignalP"/>
    </source>
</evidence>
<organism evidence="2 3">
    <name type="scientific">Merluccius polli</name>
    <name type="common">Benguela hake</name>
    <name type="synonym">Merluccius cadenati</name>
    <dbReference type="NCBI Taxonomy" id="89951"/>
    <lineage>
        <taxon>Eukaryota</taxon>
        <taxon>Metazoa</taxon>
        <taxon>Chordata</taxon>
        <taxon>Craniata</taxon>
        <taxon>Vertebrata</taxon>
        <taxon>Euteleostomi</taxon>
        <taxon>Actinopterygii</taxon>
        <taxon>Neopterygii</taxon>
        <taxon>Teleostei</taxon>
        <taxon>Neoteleostei</taxon>
        <taxon>Acanthomorphata</taxon>
        <taxon>Zeiogadaria</taxon>
        <taxon>Gadariae</taxon>
        <taxon>Gadiformes</taxon>
        <taxon>Gadoidei</taxon>
        <taxon>Merlucciidae</taxon>
        <taxon>Merluccius</taxon>
    </lineage>
</organism>
<dbReference type="PANTHER" id="PTHR47510:SF3">
    <property type="entry name" value="ENDO_EXONUCLEASE_PHOSPHATASE DOMAIN-CONTAINING PROTEIN"/>
    <property type="match status" value="1"/>
</dbReference>
<name>A0AA47MJE1_MERPO</name>
<accession>A0AA47MJE1</accession>
<reference evidence="2" key="1">
    <citation type="journal article" date="2023" name="Front. Mar. Sci.">
        <title>A new Merluccius polli reference genome to investigate the effects of global change in West African waters.</title>
        <authorList>
            <person name="Mateo J.L."/>
            <person name="Blanco-Fernandez C."/>
            <person name="Garcia-Vazquez E."/>
            <person name="Machado-Schiaffino G."/>
        </authorList>
    </citation>
    <scope>NUCLEOTIDE SEQUENCE</scope>
    <source>
        <strain evidence="2">C29</strain>
        <tissue evidence="2">Fin</tissue>
    </source>
</reference>
<evidence type="ECO:0000313" key="2">
    <source>
        <dbReference type="EMBL" id="KAK0141137.1"/>
    </source>
</evidence>
<sequence length="457" mass="52413">MKLFALFCLSALLLHLACHVVEGHGVFGRVTLSRELLLSFQSSTAGATPATVPIELRRLAKKPSHRKRRRRGCIQRRLKTLRPAVQSIRHKIDELETYTKFKREVKDTCLLAFTKTWLGDTDQNSDLILTGFGSSICMDRSREITGKSRGGGVCFYVNQAYCNTVVIREKICTTDMELLSISLRPFYLPREFQQFPSARRHLSLSLCNLKKALGTYEQYVTCPTTHKNTILDLCYGSVSGAYKSLPMTSFGASYHSSVYLMPVYKRSFRCLEQEERTVKIWSETSISSLQACFECTDWDCFYDGCDYINDISDTISSYITFCVDLVIPTKKVVIYPNNKPWVTKKLKAVINNKKIIFYSGDTLAKKTHFTSLFLMCVESGQIPTIWKTSTIIPVPKNNNPRELNEFKPVALTSLVMKVLEKIFICEWQHVLRHHLKYRFSTGLYPFAFVIYYVHSQL</sequence>
<dbReference type="Proteomes" id="UP001174136">
    <property type="component" value="Unassembled WGS sequence"/>
</dbReference>
<proteinExistence type="predicted"/>
<comment type="caution">
    <text evidence="2">The sequence shown here is derived from an EMBL/GenBank/DDBJ whole genome shotgun (WGS) entry which is preliminary data.</text>
</comment>
<gene>
    <name evidence="2" type="ORF">N1851_021878</name>
</gene>
<evidence type="ECO:0000313" key="3">
    <source>
        <dbReference type="Proteomes" id="UP001174136"/>
    </source>
</evidence>
<dbReference type="AlphaFoldDB" id="A0AA47MJE1"/>
<feature type="chain" id="PRO_5041409709" evidence="1">
    <location>
        <begin position="24"/>
        <end position="457"/>
    </location>
</feature>
<dbReference type="EMBL" id="JAOPHQ010003983">
    <property type="protein sequence ID" value="KAK0141137.1"/>
    <property type="molecule type" value="Genomic_DNA"/>
</dbReference>
<protein>
    <submittedName>
        <fullName evidence="2">Uncharacterized protein</fullName>
    </submittedName>
</protein>
<dbReference type="PANTHER" id="PTHR47510">
    <property type="entry name" value="REVERSE TRANSCRIPTASE DOMAIN-CONTAINING PROTEIN"/>
    <property type="match status" value="1"/>
</dbReference>